<organism evidence="2">
    <name type="scientific">Dissoconium aciculare CBS 342.82</name>
    <dbReference type="NCBI Taxonomy" id="1314786"/>
    <lineage>
        <taxon>Eukaryota</taxon>
        <taxon>Fungi</taxon>
        <taxon>Dikarya</taxon>
        <taxon>Ascomycota</taxon>
        <taxon>Pezizomycotina</taxon>
        <taxon>Dothideomycetes</taxon>
        <taxon>Dothideomycetidae</taxon>
        <taxon>Mycosphaerellales</taxon>
        <taxon>Dissoconiaceae</taxon>
        <taxon>Dissoconium</taxon>
    </lineage>
</organism>
<keyword evidence="1" id="KW-1185">Reference proteome</keyword>
<reference evidence="2" key="2">
    <citation type="submission" date="2020-04" db="EMBL/GenBank/DDBJ databases">
        <authorList>
            <consortium name="NCBI Genome Project"/>
        </authorList>
    </citation>
    <scope>NUCLEOTIDE SEQUENCE</scope>
    <source>
        <strain evidence="2">CBS 342.82</strain>
    </source>
</reference>
<evidence type="ECO:0000313" key="2">
    <source>
        <dbReference type="RefSeq" id="XP_033459811.1"/>
    </source>
</evidence>
<dbReference type="OrthoDB" id="4708870at2759"/>
<evidence type="ECO:0000313" key="1">
    <source>
        <dbReference type="Proteomes" id="UP000504637"/>
    </source>
</evidence>
<reference evidence="2" key="3">
    <citation type="submission" date="2025-08" db="UniProtKB">
        <authorList>
            <consortium name="RefSeq"/>
        </authorList>
    </citation>
    <scope>IDENTIFICATION</scope>
    <source>
        <strain evidence="2">CBS 342.82</strain>
    </source>
</reference>
<dbReference type="RefSeq" id="XP_033459811.1">
    <property type="nucleotide sequence ID" value="XM_033604821.1"/>
</dbReference>
<dbReference type="GeneID" id="54362621"/>
<name>A0A6J3M425_9PEZI</name>
<accession>A0A6J3M425</accession>
<reference evidence="2" key="1">
    <citation type="submission" date="2020-01" db="EMBL/GenBank/DDBJ databases">
        <authorList>
            <consortium name="DOE Joint Genome Institute"/>
            <person name="Haridas S."/>
            <person name="Albert R."/>
            <person name="Binder M."/>
            <person name="Bloem J."/>
            <person name="Labutti K."/>
            <person name="Salamov A."/>
            <person name="Andreopoulos B."/>
            <person name="Baker S.E."/>
            <person name="Barry K."/>
            <person name="Bills G."/>
            <person name="Bluhm B.H."/>
            <person name="Cannon C."/>
            <person name="Castanera R."/>
            <person name="Culley D.E."/>
            <person name="Daum C."/>
            <person name="Ezra D."/>
            <person name="Gonzalez J.B."/>
            <person name="Henrissat B."/>
            <person name="Kuo A."/>
            <person name="Liang C."/>
            <person name="Lipzen A."/>
            <person name="Lutzoni F."/>
            <person name="Magnuson J."/>
            <person name="Mondo S."/>
            <person name="Nolan M."/>
            <person name="Ohm R."/>
            <person name="Pangilinan J."/>
            <person name="Park H.-J."/>
            <person name="Ramirez L."/>
            <person name="Alfaro M."/>
            <person name="Sun H."/>
            <person name="Tritt A."/>
            <person name="Yoshinaga Y."/>
            <person name="Zwiers L.-H."/>
            <person name="Turgeon B.G."/>
            <person name="Goodwin S.B."/>
            <person name="Spatafora J.W."/>
            <person name="Crous P.W."/>
            <person name="Grigoriev I.V."/>
        </authorList>
    </citation>
    <scope>NUCLEOTIDE SEQUENCE</scope>
    <source>
        <strain evidence="2">CBS 342.82</strain>
    </source>
</reference>
<gene>
    <name evidence="2" type="ORF">K489DRAFT_380154</name>
</gene>
<dbReference type="Proteomes" id="UP000504637">
    <property type="component" value="Unplaced"/>
</dbReference>
<proteinExistence type="predicted"/>
<protein>
    <submittedName>
        <fullName evidence="2">Uncharacterized protein</fullName>
    </submittedName>
</protein>
<dbReference type="AlphaFoldDB" id="A0A6J3M425"/>
<sequence length="425" mass="47904">MGGKAFVRAVAAGHSSPATPRMSPAEYCHLVEILHTRLCVTFPDRHVTTLIQAPEKTSHGDIDFLVSRDGQEIDYMKVAHGLGAHAIILSTGACYLACRRDGLRSPNPAIVFTEVKGGPIVEQDASETEPEIYAQVDVRFIASQDFAWHMFTHAYGGLIAILGRMATHAGFRIDDKGLSIRLQAYDDTKGRPHLKVPATLGYCLLSNEPDKVMDFFGLSVQTYHEGFPTWESLFTWLTCCKFISIEVNSTDNGANGKPKPEAYLRFYKDWLPGFIDDQNRLNSEWHISCGTIGVVGNEKQRQIWKDQALERFDKLEEYTQGCAHLEQEIAEQTVSHLLKPIVRKATGLAESKQTEIFRSLRRWVAVVDGKLRVLSESHSDHDSQLRYLLADDTSSLLDQDMTMDWIRDNWELVRALERKAKHKGT</sequence>